<dbReference type="InterPro" id="IPR026891">
    <property type="entry name" value="Fn3-like"/>
</dbReference>
<keyword evidence="3" id="KW-0326">Glycosidase</keyword>
<evidence type="ECO:0000259" key="5">
    <source>
        <dbReference type="SMART" id="SM01217"/>
    </source>
</evidence>
<dbReference type="AlphaFoldDB" id="A0A3B6IPU7"/>
<accession>A0A3B6IPU7</accession>
<dbReference type="SMART" id="SM01217">
    <property type="entry name" value="Fn3_like"/>
    <property type="match status" value="1"/>
</dbReference>
<evidence type="ECO:0000313" key="6">
    <source>
        <dbReference type="EnsemblPlants" id="TraesCS4B02G143900.1"/>
    </source>
</evidence>
<proteinExistence type="predicted"/>
<dbReference type="Gramene" id="TraesCS4B03G0338400.2">
    <property type="protein sequence ID" value="TraesCS4B03G0338400.2.CDS"/>
    <property type="gene ID" value="TraesCS4B03G0338400"/>
</dbReference>
<feature type="chain" id="PRO_5043175540" description="Fibronectin type III-like domain-containing protein" evidence="4">
    <location>
        <begin position="22"/>
        <end position="881"/>
    </location>
</feature>
<gene>
    <name evidence="6" type="primary">LOC123094721</name>
</gene>
<evidence type="ECO:0000256" key="3">
    <source>
        <dbReference type="ARBA" id="ARBA00023295"/>
    </source>
</evidence>
<dbReference type="InterPro" id="IPR036881">
    <property type="entry name" value="Glyco_hydro_3_C_sf"/>
</dbReference>
<organism evidence="6">
    <name type="scientific">Triticum aestivum</name>
    <name type="common">Wheat</name>
    <dbReference type="NCBI Taxonomy" id="4565"/>
    <lineage>
        <taxon>Eukaryota</taxon>
        <taxon>Viridiplantae</taxon>
        <taxon>Streptophyta</taxon>
        <taxon>Embryophyta</taxon>
        <taxon>Tracheophyta</taxon>
        <taxon>Spermatophyta</taxon>
        <taxon>Magnoliopsida</taxon>
        <taxon>Liliopsida</taxon>
        <taxon>Poales</taxon>
        <taxon>Poaceae</taxon>
        <taxon>BOP clade</taxon>
        <taxon>Pooideae</taxon>
        <taxon>Triticodae</taxon>
        <taxon>Triticeae</taxon>
        <taxon>Triticinae</taxon>
        <taxon>Triticum</taxon>
    </lineage>
</organism>
<dbReference type="Gramene" id="TraesCS4B02G143900.1">
    <property type="protein sequence ID" value="TraesCS4B02G143900.1"/>
    <property type="gene ID" value="TraesCS4B02G143900"/>
</dbReference>
<feature type="signal peptide" evidence="4">
    <location>
        <begin position="1"/>
        <end position="21"/>
    </location>
</feature>
<dbReference type="FunFam" id="3.20.20.300:FF:000010">
    <property type="entry name" value="Putative beta-D-xylosidase 5"/>
    <property type="match status" value="1"/>
</dbReference>
<dbReference type="Pfam" id="PF01915">
    <property type="entry name" value="Glyco_hydro_3_C"/>
    <property type="match status" value="1"/>
</dbReference>
<dbReference type="PANTHER" id="PTHR42721:SF46">
    <property type="entry name" value="GLYCOSYL HYDROLASE FAMILY 3 C TERMINAL DOMAIN CONTAINING PROTEIN"/>
    <property type="match status" value="1"/>
</dbReference>
<keyword evidence="7" id="KW-1185">Reference proteome</keyword>
<feature type="domain" description="Fibronectin type III-like" evidence="5">
    <location>
        <begin position="794"/>
        <end position="866"/>
    </location>
</feature>
<dbReference type="SUPFAM" id="SSF51445">
    <property type="entry name" value="(Trans)glycosidases"/>
    <property type="match status" value="1"/>
</dbReference>
<sequence length="881" mass="95816">MASSAMHVSILSLLLLGTTVSIPRASSRAVPSQSDGGATGGKAVYTKVCDASRFMAAGLDMSKYRYCNASLPYGDRVRDLIGWMTVEEKVSNLGDWADGAPRVGLPQYKWWSEALHGLSSTGPTTKFDDPKKPRLHSGRAAVFNGTVFANVINSAASFNESLWQSIGQVRTLRVVGATSALFHNISSYRVRLTTDLVAWQAISTEARAMYNLGKGGLTYWSPNINVVRDPRWGRALETPGEDPFVVGRYAVNFVRGMQDVPGHEVASDPMSRPLKTSACCKHYAAYDVDDWYGHTRFKFDARVEERDMVETFQRPFEMCVRHGDVSSVMCSYNRVNGIPACADARLLSGTIRRDWGLHGYIVSDCDAVRVMTDNATWLGYTAVESTAAVLKAGLDLDCGESWIVQNGKPVMDFLTTYGLEAVQKGKTRESDVDNALTNLYMTLMRLGYFDGMPRYESLNEKDICSDDHRSLALDGARQGMVLLKNHGGLLPLDPKKFGAVAVRGPHAEAPEKIMDGDYTGDQPFSSCCCTTYTSHVTTHDLLTCYTFSWMKFVNAGPPCRYVTPRDGISKDVKISHDANLTIYFGGINMHIEREGNDREDLLLPKNQTEQILHIAAASPNPIVLVILSGGGIDISFAQGNPKIGAILWAGYPGGEGGNAIADVIFGRYSPGGRLPLTWFKNKYIHQIPMTSMELRPRPDHGYPGRTYKFYDGPEVLYRFGHGLSYTKFRYETSAGNGTAVTLAAGGHCKRLSYKAGAVDATPSCPAIDVASHSCKETVDFNVSVVNGGDVDGSHTVLVYTVPPPEVAGAPIKQVVAFQRVFVKAGGAATVGFSLKVCEAFGIVEKTAYTVVPSGVSTVLLENGDTSSPSSVSFPVKINFST</sequence>
<reference evidence="6" key="1">
    <citation type="submission" date="2018-08" db="EMBL/GenBank/DDBJ databases">
        <authorList>
            <person name="Rossello M."/>
        </authorList>
    </citation>
    <scope>NUCLEOTIDE SEQUENCE [LARGE SCALE GENOMIC DNA]</scope>
    <source>
        <strain evidence="6">cv. Chinese Spring</strain>
    </source>
</reference>
<dbReference type="InterPro" id="IPR044993">
    <property type="entry name" value="BXL"/>
</dbReference>
<dbReference type="OrthoDB" id="47059at2759"/>
<dbReference type="GO" id="GO:0031222">
    <property type="term" value="P:arabinan catabolic process"/>
    <property type="evidence" value="ECO:0000318"/>
    <property type="project" value="GO_Central"/>
</dbReference>
<keyword evidence="2" id="KW-0378">Hydrolase</keyword>
<dbReference type="PANTHER" id="PTHR42721">
    <property type="entry name" value="SUGAR HYDROLASE-RELATED"/>
    <property type="match status" value="1"/>
</dbReference>
<keyword evidence="1 4" id="KW-0732">Signal</keyword>
<dbReference type="SUPFAM" id="SSF52279">
    <property type="entry name" value="Beta-D-glucan exohydrolase, C-terminal domain"/>
    <property type="match status" value="1"/>
</dbReference>
<evidence type="ECO:0000313" key="7">
    <source>
        <dbReference type="Proteomes" id="UP000019116"/>
    </source>
</evidence>
<dbReference type="Gene3D" id="3.40.50.1700">
    <property type="entry name" value="Glycoside hydrolase family 3 C-terminal domain"/>
    <property type="match status" value="1"/>
</dbReference>
<dbReference type="Gene3D" id="2.60.40.10">
    <property type="entry name" value="Immunoglobulins"/>
    <property type="match status" value="1"/>
</dbReference>
<dbReference type="Proteomes" id="UP000019116">
    <property type="component" value="Chromosome 4B"/>
</dbReference>
<dbReference type="Gramene" id="TraesROB_scaffold_080581_01G000100.1">
    <property type="protein sequence ID" value="TraesROB_scaffold_080581_01G000100.1"/>
    <property type="gene ID" value="TraesROB_scaffold_080581_01G000100"/>
</dbReference>
<dbReference type="Pfam" id="PF00933">
    <property type="entry name" value="Glyco_hydro_3"/>
    <property type="match status" value="1"/>
</dbReference>
<dbReference type="Pfam" id="PF14310">
    <property type="entry name" value="Fn3-like"/>
    <property type="match status" value="1"/>
</dbReference>
<protein>
    <recommendedName>
        <fullName evidence="5">Fibronectin type III-like domain-containing protein</fullName>
    </recommendedName>
</protein>
<evidence type="ECO:0000256" key="4">
    <source>
        <dbReference type="SAM" id="SignalP"/>
    </source>
</evidence>
<dbReference type="InterPro" id="IPR002772">
    <property type="entry name" value="Glyco_hydro_3_C"/>
</dbReference>
<dbReference type="InterPro" id="IPR036962">
    <property type="entry name" value="Glyco_hydro_3_N_sf"/>
</dbReference>
<reference evidence="6" key="2">
    <citation type="submission" date="2018-10" db="UniProtKB">
        <authorList>
            <consortium name="EnsemblPlants"/>
        </authorList>
    </citation>
    <scope>IDENTIFICATION</scope>
</reference>
<dbReference type="STRING" id="4565.A0A3B6IPU7"/>
<name>A0A3B6IPU7_WHEAT</name>
<dbReference type="Gene3D" id="3.20.20.300">
    <property type="entry name" value="Glycoside hydrolase, family 3, N-terminal domain"/>
    <property type="match status" value="1"/>
</dbReference>
<dbReference type="EnsemblPlants" id="TraesCS4B02G143900.1">
    <property type="protein sequence ID" value="TraesCS4B02G143900.1"/>
    <property type="gene ID" value="TraesCS4B02G143900"/>
</dbReference>
<evidence type="ECO:0000256" key="1">
    <source>
        <dbReference type="ARBA" id="ARBA00022729"/>
    </source>
</evidence>
<dbReference type="GO" id="GO:0045493">
    <property type="term" value="P:xylan catabolic process"/>
    <property type="evidence" value="ECO:0000318"/>
    <property type="project" value="GO_Central"/>
</dbReference>
<dbReference type="Gramene" id="TraesWEE_scaffold_080624_01G000100.1">
    <property type="protein sequence ID" value="TraesWEE_scaffold_080624_01G000100.1"/>
    <property type="gene ID" value="TraesWEE_scaffold_080624_01G000100"/>
</dbReference>
<dbReference type="GO" id="GO:0046556">
    <property type="term" value="F:alpha-L-arabinofuranosidase activity"/>
    <property type="evidence" value="ECO:0000318"/>
    <property type="project" value="GO_Central"/>
</dbReference>
<dbReference type="GO" id="GO:0009044">
    <property type="term" value="F:xylan 1,4-beta-xylosidase activity"/>
    <property type="evidence" value="ECO:0000318"/>
    <property type="project" value="GO_Central"/>
</dbReference>
<dbReference type="InterPro" id="IPR017853">
    <property type="entry name" value="GH"/>
</dbReference>
<dbReference type="SMR" id="A0A3B6IPU7"/>
<dbReference type="InterPro" id="IPR001764">
    <property type="entry name" value="Glyco_hydro_3_N"/>
</dbReference>
<evidence type="ECO:0000256" key="2">
    <source>
        <dbReference type="ARBA" id="ARBA00022801"/>
    </source>
</evidence>
<dbReference type="Gramene" id="TraesCAD_scaffold_013808_01G000100.1">
    <property type="protein sequence ID" value="TraesCAD_scaffold_013808_01G000100.1"/>
    <property type="gene ID" value="TraesCAD_scaffold_013808_01G000100"/>
</dbReference>
<dbReference type="Gramene" id="TraesPARA_EIv1.0_1340810.2">
    <property type="protein sequence ID" value="TraesPARA_EIv1.0_1340810.2.CDS"/>
    <property type="gene ID" value="TraesPARA_EIv1.0_1340810"/>
</dbReference>
<dbReference type="InterPro" id="IPR013783">
    <property type="entry name" value="Ig-like_fold"/>
</dbReference>